<accession>A0A366D694</accession>
<dbReference type="AlphaFoldDB" id="A0A366D694"/>
<evidence type="ECO:0000313" key="2">
    <source>
        <dbReference type="EMBL" id="RBO85496.1"/>
    </source>
</evidence>
<comment type="caution">
    <text evidence="2">The sequence shown here is derived from an EMBL/GenBank/DDBJ whole genome shotgun (WGS) entry which is preliminary data.</text>
</comment>
<protein>
    <submittedName>
        <fullName evidence="2">Uncharacterized protein</fullName>
    </submittedName>
</protein>
<evidence type="ECO:0000313" key="3">
    <source>
        <dbReference type="Proteomes" id="UP000252586"/>
    </source>
</evidence>
<reference evidence="2 3" key="1">
    <citation type="submission" date="2018-06" db="EMBL/GenBank/DDBJ databases">
        <title>Genomic Encyclopedia of Type Strains, Phase IV (KMG-IV): sequencing the most valuable type-strain genomes for metagenomic binning, comparative biology and taxonomic classification.</title>
        <authorList>
            <person name="Goeker M."/>
        </authorList>
    </citation>
    <scope>NUCLEOTIDE SEQUENCE [LARGE SCALE GENOMIC DNA]</scope>
    <source>
        <strain evidence="2 3">DSM 44599</strain>
    </source>
</reference>
<proteinExistence type="predicted"/>
<sequence>MPLEALGATVADHDEQPGARPSPLESALARVSDLHGAVEAGPDGLEGISPELAKRLRLLIESLDKVDAGLEIQMSLSDGSERRPSLTRRGREHGRALFAPTVETAIETIVGVLAAVEISDEFAKILVRPGGKKRAIPIVRVPADIAKRDIDWDVSLRILVRTEQSQDRFEGRKRREHQFIRLIAPEEPQPIELG</sequence>
<keyword evidence="3" id="KW-1185">Reference proteome</keyword>
<dbReference type="Proteomes" id="UP000252586">
    <property type="component" value="Unassembled WGS sequence"/>
</dbReference>
<dbReference type="OrthoDB" id="9833324at2"/>
<dbReference type="EMBL" id="QNRE01000014">
    <property type="protein sequence ID" value="RBO85496.1"/>
    <property type="molecule type" value="Genomic_DNA"/>
</dbReference>
<dbReference type="RefSeq" id="WP_147265949.1">
    <property type="nucleotide sequence ID" value="NZ_QNRE01000014.1"/>
</dbReference>
<feature type="region of interest" description="Disordered" evidence="1">
    <location>
        <begin position="1"/>
        <end position="24"/>
    </location>
</feature>
<name>A0A366D694_9NOCA</name>
<gene>
    <name evidence="2" type="ORF">DFR74_11436</name>
</gene>
<evidence type="ECO:0000256" key="1">
    <source>
        <dbReference type="SAM" id="MobiDB-lite"/>
    </source>
</evidence>
<organism evidence="2 3">
    <name type="scientific">Nocardia puris</name>
    <dbReference type="NCBI Taxonomy" id="208602"/>
    <lineage>
        <taxon>Bacteria</taxon>
        <taxon>Bacillati</taxon>
        <taxon>Actinomycetota</taxon>
        <taxon>Actinomycetes</taxon>
        <taxon>Mycobacteriales</taxon>
        <taxon>Nocardiaceae</taxon>
        <taxon>Nocardia</taxon>
    </lineage>
</organism>